<reference evidence="1 2" key="1">
    <citation type="submission" date="2023-10" db="EMBL/GenBank/DDBJ databases">
        <title>Genome-Wide Identification Analysis in wild type Solanum Pinnatisectum Reveals Some Genes Defensing Phytophthora Infestans.</title>
        <authorList>
            <person name="Sun C."/>
        </authorList>
    </citation>
    <scope>NUCLEOTIDE SEQUENCE [LARGE SCALE GENOMIC DNA]</scope>
    <source>
        <strain evidence="1">LQN</strain>
        <tissue evidence="1">Leaf</tissue>
    </source>
</reference>
<protein>
    <submittedName>
        <fullName evidence="1">Uncharacterized protein</fullName>
    </submittedName>
</protein>
<gene>
    <name evidence="1" type="ORF">R3W88_014749</name>
</gene>
<sequence length="71" mass="8712">MRKKTAENFCEYVVRWREQAARVKPSMKESEMIDIFLQVQEPDYFHYFLFAVEKAFKLGKWWKMESSLEIL</sequence>
<keyword evidence="2" id="KW-1185">Reference proteome</keyword>
<proteinExistence type="predicted"/>
<accession>A0AAV9KSI4</accession>
<dbReference type="AlphaFoldDB" id="A0AAV9KSI4"/>
<comment type="caution">
    <text evidence="1">The sequence shown here is derived from an EMBL/GenBank/DDBJ whole genome shotgun (WGS) entry which is preliminary data.</text>
</comment>
<name>A0AAV9KSI4_9SOLN</name>
<evidence type="ECO:0000313" key="1">
    <source>
        <dbReference type="EMBL" id="KAK4716411.1"/>
    </source>
</evidence>
<organism evidence="1 2">
    <name type="scientific">Solanum pinnatisectum</name>
    <name type="common">tansyleaf nightshade</name>
    <dbReference type="NCBI Taxonomy" id="50273"/>
    <lineage>
        <taxon>Eukaryota</taxon>
        <taxon>Viridiplantae</taxon>
        <taxon>Streptophyta</taxon>
        <taxon>Embryophyta</taxon>
        <taxon>Tracheophyta</taxon>
        <taxon>Spermatophyta</taxon>
        <taxon>Magnoliopsida</taxon>
        <taxon>eudicotyledons</taxon>
        <taxon>Gunneridae</taxon>
        <taxon>Pentapetalae</taxon>
        <taxon>asterids</taxon>
        <taxon>lamiids</taxon>
        <taxon>Solanales</taxon>
        <taxon>Solanaceae</taxon>
        <taxon>Solanoideae</taxon>
        <taxon>Solaneae</taxon>
        <taxon>Solanum</taxon>
    </lineage>
</organism>
<dbReference type="EMBL" id="JAWPEI010000009">
    <property type="protein sequence ID" value="KAK4716411.1"/>
    <property type="molecule type" value="Genomic_DNA"/>
</dbReference>
<dbReference type="Proteomes" id="UP001311915">
    <property type="component" value="Unassembled WGS sequence"/>
</dbReference>
<evidence type="ECO:0000313" key="2">
    <source>
        <dbReference type="Proteomes" id="UP001311915"/>
    </source>
</evidence>